<dbReference type="Gene3D" id="3.30.300.20">
    <property type="match status" value="1"/>
</dbReference>
<dbReference type="InterPro" id="IPR003718">
    <property type="entry name" value="OsmC/Ohr_fam"/>
</dbReference>
<keyword evidence="3" id="KW-1185">Reference proteome</keyword>
<dbReference type="PANTHER" id="PTHR39624:SF2">
    <property type="entry name" value="OSMC-LIKE PROTEIN"/>
    <property type="match status" value="1"/>
</dbReference>
<dbReference type="Proteomes" id="UP000001302">
    <property type="component" value="Chromosome"/>
</dbReference>
<dbReference type="AlphaFoldDB" id="E0TC19"/>
<feature type="domain" description="Serine aminopeptidase S33" evidence="1">
    <location>
        <begin position="50"/>
        <end position="139"/>
    </location>
</feature>
<dbReference type="OrthoDB" id="9789573at2"/>
<evidence type="ECO:0000313" key="3">
    <source>
        <dbReference type="Proteomes" id="UP000001302"/>
    </source>
</evidence>
<dbReference type="InterPro" id="IPR036102">
    <property type="entry name" value="OsmC/Ohrsf"/>
</dbReference>
<dbReference type="RefSeq" id="WP_013300786.1">
    <property type="nucleotide sequence ID" value="NC_014414.1"/>
</dbReference>
<sequence length="407" mass="43627">MSIRPIRTTFTGATGAQLSARIDLPAGTIEGFALFAHCFTCSKDIFAARNIAQALTAQGIGVMRFDFTGLGESEGEFGRTSFSLNLDDLTRAADFLREAYQAPSLLIGHSLGGAAVLAVRPRIPEVKAVVTINAPASVEHVAGHFGDKLATIIAEGQADVSLADRVFTIEKQFVDDLGRHDIPAAAAALDAALLVMHSPIDQVVGIDNATDLFIAAKHPKSFVSLDQADHLLSQKADSAYVAGVIAAWARRYLPKAPAKDEKTAAANNVVVKETALGQFQCFVQVGAHRLIADEPTAMGGLDSGPSPYDFLATALGTCTVMTLRMYAERKQLPLERASCVVSHAKVHAKEADPDEGPMQKIDEFTRRIRLDGDLSDEARGRLLEIADKCPVHRTLEAGARVKTEEDR</sequence>
<protein>
    <recommendedName>
        <fullName evidence="1">Serine aminopeptidase S33 domain-containing protein</fullName>
    </recommendedName>
</protein>
<gene>
    <name evidence="2" type="ordered locus">PB2503_08784</name>
</gene>
<accession>E0TC19</accession>
<reference evidence="3" key="1">
    <citation type="submission" date="2010-08" db="EMBL/GenBank/DDBJ databases">
        <title>Genome sequence of Parvularcula bermudensis HTCC2503.</title>
        <authorList>
            <person name="Kang D.-M."/>
            <person name="Oh H.-M."/>
            <person name="Cho J.-C."/>
        </authorList>
    </citation>
    <scope>NUCLEOTIDE SEQUENCE [LARGE SCALE GENOMIC DNA]</scope>
    <source>
        <strain evidence="3">ATCC BAA-594 / HTCC2503 / KCTC 12087</strain>
    </source>
</reference>
<reference evidence="2 3" key="2">
    <citation type="journal article" date="2011" name="J. Bacteriol.">
        <title>Complete genome sequence of strain HTCC2503T of Parvularcula bermudensis, the type species of the order "Parvularculales" in the class Alphaproteobacteria.</title>
        <authorList>
            <person name="Oh H.M."/>
            <person name="Kang I."/>
            <person name="Vergin K.L."/>
            <person name="Kang D."/>
            <person name="Rhee K.H."/>
            <person name="Giovannoni S.J."/>
            <person name="Cho J.C."/>
        </authorList>
    </citation>
    <scope>NUCLEOTIDE SEQUENCE [LARGE SCALE GENOMIC DNA]</scope>
    <source>
        <strain evidence="3">ATCC BAA-594 / HTCC2503 / KCTC 12087</strain>
    </source>
</reference>
<dbReference type="InterPro" id="IPR022742">
    <property type="entry name" value="Hydrolase_4"/>
</dbReference>
<dbReference type="Gene3D" id="3.40.50.1820">
    <property type="entry name" value="alpha/beta hydrolase"/>
    <property type="match status" value="1"/>
</dbReference>
<dbReference type="ESTHER" id="parbh-e0tc19">
    <property type="family name" value="Est-OsmC"/>
</dbReference>
<evidence type="ECO:0000259" key="1">
    <source>
        <dbReference type="Pfam" id="PF12146"/>
    </source>
</evidence>
<dbReference type="SUPFAM" id="SSF53474">
    <property type="entry name" value="alpha/beta-Hydrolases"/>
    <property type="match status" value="1"/>
</dbReference>
<dbReference type="eggNOG" id="COG1073">
    <property type="taxonomic scope" value="Bacteria"/>
</dbReference>
<dbReference type="eggNOG" id="COG1765">
    <property type="taxonomic scope" value="Bacteria"/>
</dbReference>
<dbReference type="Pfam" id="PF02566">
    <property type="entry name" value="OsmC"/>
    <property type="match status" value="1"/>
</dbReference>
<dbReference type="InterPro" id="IPR029058">
    <property type="entry name" value="AB_hydrolase_fold"/>
</dbReference>
<dbReference type="PANTHER" id="PTHR39624">
    <property type="entry name" value="PROTEIN INVOLVED IN RIMO-MEDIATED BETA-METHYLTHIOLATION OF RIBOSOMAL PROTEIN S12 YCAO"/>
    <property type="match status" value="1"/>
</dbReference>
<dbReference type="SUPFAM" id="SSF82784">
    <property type="entry name" value="OsmC-like"/>
    <property type="match status" value="1"/>
</dbReference>
<dbReference type="InterPro" id="IPR015946">
    <property type="entry name" value="KH_dom-like_a/b"/>
</dbReference>
<dbReference type="Pfam" id="PF12146">
    <property type="entry name" value="Hydrolase_4"/>
    <property type="match status" value="1"/>
</dbReference>
<proteinExistence type="predicted"/>
<evidence type="ECO:0000313" key="2">
    <source>
        <dbReference type="EMBL" id="ADM09812.1"/>
    </source>
</evidence>
<dbReference type="EMBL" id="CP002156">
    <property type="protein sequence ID" value="ADM09812.1"/>
    <property type="molecule type" value="Genomic_DNA"/>
</dbReference>
<dbReference type="HOGENOM" id="CLU_681299_0_0_5"/>
<dbReference type="KEGG" id="pbr:PB2503_08784"/>
<organism evidence="2 3">
    <name type="scientific">Parvularcula bermudensis (strain ATCC BAA-594 / HTCC2503 / KCTC 12087)</name>
    <dbReference type="NCBI Taxonomy" id="314260"/>
    <lineage>
        <taxon>Bacteria</taxon>
        <taxon>Pseudomonadati</taxon>
        <taxon>Pseudomonadota</taxon>
        <taxon>Alphaproteobacteria</taxon>
        <taxon>Parvularculales</taxon>
        <taxon>Parvularculaceae</taxon>
        <taxon>Parvularcula</taxon>
    </lineage>
</organism>
<name>E0TC19_PARBH</name>
<dbReference type="STRING" id="314260.PB2503_08784"/>